<evidence type="ECO:0000313" key="22">
    <source>
        <dbReference type="Proteomes" id="UP000069632"/>
    </source>
</evidence>
<evidence type="ECO:0000256" key="2">
    <source>
        <dbReference type="ARBA" id="ARBA00012417"/>
    </source>
</evidence>
<dbReference type="Pfam" id="PF01612">
    <property type="entry name" value="DNA_pol_A_exo1"/>
    <property type="match status" value="1"/>
</dbReference>
<dbReference type="GO" id="GO:0003677">
    <property type="term" value="F:DNA binding"/>
    <property type="evidence" value="ECO:0007669"/>
    <property type="project" value="UniProtKB-UniRule"/>
</dbReference>
<evidence type="ECO:0000259" key="20">
    <source>
        <dbReference type="SMART" id="SM00482"/>
    </source>
</evidence>
<evidence type="ECO:0000256" key="17">
    <source>
        <dbReference type="SAM" id="Coils"/>
    </source>
</evidence>
<keyword evidence="17" id="KW-0175">Coiled coil</keyword>
<evidence type="ECO:0000259" key="19">
    <source>
        <dbReference type="SMART" id="SM00475"/>
    </source>
</evidence>
<dbReference type="Pfam" id="PF01367">
    <property type="entry name" value="5_3_exonuc"/>
    <property type="match status" value="1"/>
</dbReference>
<dbReference type="InterPro" id="IPR018320">
    <property type="entry name" value="DNA_polymerase_1"/>
</dbReference>
<dbReference type="GO" id="GO:0008409">
    <property type="term" value="F:5'-3' exonuclease activity"/>
    <property type="evidence" value="ECO:0007669"/>
    <property type="project" value="UniProtKB-UniRule"/>
</dbReference>
<evidence type="ECO:0000256" key="12">
    <source>
        <dbReference type="ARBA" id="ARBA00023125"/>
    </source>
</evidence>
<keyword evidence="11 16" id="KW-0239">DNA-directed DNA polymerase</keyword>
<dbReference type="RefSeq" id="WP_075539828.1">
    <property type="nucleotide sequence ID" value="NZ_CP053844.1"/>
</dbReference>
<evidence type="ECO:0000259" key="18">
    <source>
        <dbReference type="SMART" id="SM00474"/>
    </source>
</evidence>
<evidence type="ECO:0000256" key="4">
    <source>
        <dbReference type="ARBA" id="ARBA00022679"/>
    </source>
</evidence>
<dbReference type="InterPro" id="IPR002562">
    <property type="entry name" value="3'-5'_exonuclease_dom"/>
</dbReference>
<name>A0A128EA56_9BACT</name>
<dbReference type="InterPro" id="IPR020045">
    <property type="entry name" value="DNA_polI_H3TH"/>
</dbReference>
<evidence type="ECO:0000256" key="11">
    <source>
        <dbReference type="ARBA" id="ARBA00022932"/>
    </source>
</evidence>
<dbReference type="FunFam" id="1.10.150.20:FF:000002">
    <property type="entry name" value="DNA polymerase I"/>
    <property type="match status" value="1"/>
</dbReference>
<evidence type="ECO:0000256" key="14">
    <source>
        <dbReference type="ARBA" id="ARBA00049244"/>
    </source>
</evidence>
<dbReference type="PRINTS" id="PR00868">
    <property type="entry name" value="DNAPOLI"/>
</dbReference>
<keyword evidence="12 16" id="KW-0238">DNA-binding</keyword>
<evidence type="ECO:0000256" key="15">
    <source>
        <dbReference type="NCBIfam" id="TIGR00593"/>
    </source>
</evidence>
<evidence type="ECO:0000313" key="21">
    <source>
        <dbReference type="EMBL" id="CZE45819.1"/>
    </source>
</evidence>
<comment type="function">
    <text evidence="16">In addition to polymerase activity, this DNA polymerase exhibits 3'-5' and 5'-3' exonuclease activity.</text>
</comment>
<organism evidence="21 22">
    <name type="scientific">Campylobacter geochelonis</name>
    <dbReference type="NCBI Taxonomy" id="1780362"/>
    <lineage>
        <taxon>Bacteria</taxon>
        <taxon>Pseudomonadati</taxon>
        <taxon>Campylobacterota</taxon>
        <taxon>Epsilonproteobacteria</taxon>
        <taxon>Campylobacterales</taxon>
        <taxon>Campylobacteraceae</taxon>
        <taxon>Campylobacter</taxon>
    </lineage>
</organism>
<dbReference type="Gene3D" id="1.10.150.20">
    <property type="entry name" value="5' to 3' exonuclease, C-terminal subdomain"/>
    <property type="match status" value="2"/>
</dbReference>
<evidence type="ECO:0000256" key="6">
    <source>
        <dbReference type="ARBA" id="ARBA00022705"/>
    </source>
</evidence>
<dbReference type="InterPro" id="IPR002421">
    <property type="entry name" value="5-3_exonuclease"/>
</dbReference>
<keyword evidence="9 16" id="KW-0378">Hydrolase</keyword>
<evidence type="ECO:0000256" key="3">
    <source>
        <dbReference type="ARBA" id="ARBA00020311"/>
    </source>
</evidence>
<dbReference type="NCBIfam" id="TIGR00593">
    <property type="entry name" value="pola"/>
    <property type="match status" value="1"/>
</dbReference>
<dbReference type="Proteomes" id="UP000069632">
    <property type="component" value="Unassembled WGS sequence"/>
</dbReference>
<dbReference type="InterPro" id="IPR012337">
    <property type="entry name" value="RNaseH-like_sf"/>
</dbReference>
<dbReference type="SMART" id="SM00482">
    <property type="entry name" value="POLAc"/>
    <property type="match status" value="1"/>
</dbReference>
<keyword evidence="22" id="KW-1185">Reference proteome</keyword>
<evidence type="ECO:0000256" key="13">
    <source>
        <dbReference type="ARBA" id="ARBA00023204"/>
    </source>
</evidence>
<evidence type="ECO:0000256" key="8">
    <source>
        <dbReference type="ARBA" id="ARBA00022763"/>
    </source>
</evidence>
<keyword evidence="5 16" id="KW-0548">Nucleotidyltransferase</keyword>
<dbReference type="Gene3D" id="3.30.70.370">
    <property type="match status" value="1"/>
</dbReference>
<evidence type="ECO:0000256" key="10">
    <source>
        <dbReference type="ARBA" id="ARBA00022839"/>
    </source>
</evidence>
<dbReference type="CDD" id="cd08637">
    <property type="entry name" value="DNA_pol_A_pol_I_C"/>
    <property type="match status" value="1"/>
</dbReference>
<dbReference type="InterPro" id="IPR029060">
    <property type="entry name" value="PIN-like_dom_sf"/>
</dbReference>
<dbReference type="AlphaFoldDB" id="A0A128EA56"/>
<dbReference type="EC" id="2.7.7.7" evidence="2 15"/>
<dbReference type="GO" id="GO:0006302">
    <property type="term" value="P:double-strand break repair"/>
    <property type="evidence" value="ECO:0007669"/>
    <property type="project" value="TreeGrafter"/>
</dbReference>
<dbReference type="CDD" id="cd06139">
    <property type="entry name" value="DNA_polA_I_Ecoli_like_exo"/>
    <property type="match status" value="1"/>
</dbReference>
<sequence length="876" mass="99141">MKTLTIIDTFGFFFRLYYAMSGLKTKDGKPSGMVHGFANFILNLQNEFKSDYIIFALDSKGKTFRSQIDPNYKMNRQAPPEALKAQLPVCIDMIEKMGFCAIGVDGYEADDIIASAVKSLKDEDIFINVVTHDKDLYQLIVDGKVAIYSPAKKELYDSAGCFEKYGVYPPQVRDFLAICGDASDNIPGVKGIGDKGAKKLLSQFKDIEEIYENLDKVLNERTRNLLIDGKENAFLSKKLATLYKELEIPSLETAKFPQSNPLANVKELLEEYSLSRILAILDTPKVEKTTKFEPILLTDESELERLLLDISSDTIVAFDTETTGLDSKSAKIVGFSFCFNEQKAYYVPINHSYLGVEKQISSEFAKWAIAQIYKGKVVGQNLKYDFAIIWHNFGLMPPKEYADTMILAWLSEPGSSVGMDALAKRLYDYDTIKFESVVKKGENFSNLDIKEAAKYASEDAWITLKFYFTYQKILATKLLELANELEFPFIKVLLDMEETGIAMDANALRKMIEKLDTSLKTLTNEIYELTNERFNINSTKQLGEVLFDRLSLPSQKKTKTGYSTDESVLSAIVDTHPVIPKLLEYRELYKLQSTYTQPLLNLALKDEKHRIYTSFLQTGTATGRLSSKNPNLQNIPARGSLAKQMRACFVASDGYSFVGLDYSQIELRLLAHFSKDPTLIKAFEDGEDIHARTAVSIFGESNPQNRAIAKSINFGLIYGMGSSKLSREINVSRNEAKEYIERYFAAFSTIKEFLEGIKTTSKEQGYTQTILGRRRYFDFANANPMQLAMYEREAVNTVFQGSAADIIKMAMVKIQPHLNDDARLLLQIHDELIFEVKDEKIDEFGKFAKETMEQIYKLNVLLITSLSSAKNWGDLK</sequence>
<feature type="domain" description="3'-5' exonuclease" evidence="18">
    <location>
        <begin position="294"/>
        <end position="475"/>
    </location>
</feature>
<keyword evidence="8 16" id="KW-0227">DNA damage</keyword>
<dbReference type="FunFam" id="1.10.150.20:FF:000003">
    <property type="entry name" value="DNA polymerase I"/>
    <property type="match status" value="1"/>
</dbReference>
<comment type="similarity">
    <text evidence="1 16">Belongs to the DNA polymerase type-A family.</text>
</comment>
<dbReference type="Pfam" id="PF00476">
    <property type="entry name" value="DNA_pol_A"/>
    <property type="match status" value="1"/>
</dbReference>
<keyword evidence="6 16" id="KW-0235">DNA replication</keyword>
<dbReference type="PANTHER" id="PTHR10133:SF27">
    <property type="entry name" value="DNA POLYMERASE NU"/>
    <property type="match status" value="1"/>
</dbReference>
<keyword evidence="10 16" id="KW-0269">Exonuclease</keyword>
<dbReference type="CDD" id="cd09898">
    <property type="entry name" value="H3TH_53EXO"/>
    <property type="match status" value="1"/>
</dbReference>
<evidence type="ECO:0000256" key="7">
    <source>
        <dbReference type="ARBA" id="ARBA00022722"/>
    </source>
</evidence>
<gene>
    <name evidence="16 21" type="primary">polA</name>
    <name evidence="21" type="ORF">ERS672216_00051</name>
</gene>
<dbReference type="FunFam" id="1.20.1060.10:FF:000001">
    <property type="entry name" value="DNA polymerase I"/>
    <property type="match status" value="1"/>
</dbReference>
<evidence type="ECO:0000256" key="9">
    <source>
        <dbReference type="ARBA" id="ARBA00022801"/>
    </source>
</evidence>
<dbReference type="SMART" id="SM00474">
    <property type="entry name" value="35EXOc"/>
    <property type="match status" value="1"/>
</dbReference>
<feature type="domain" description="5'-3' exonuclease" evidence="19">
    <location>
        <begin position="1"/>
        <end position="257"/>
    </location>
</feature>
<dbReference type="InterPro" id="IPR019760">
    <property type="entry name" value="DNA-dir_DNA_pol_A_CS"/>
</dbReference>
<dbReference type="EMBL" id="FIZP01000001">
    <property type="protein sequence ID" value="CZE45819.1"/>
    <property type="molecule type" value="Genomic_DNA"/>
</dbReference>
<protein>
    <recommendedName>
        <fullName evidence="3 15">DNA polymerase I</fullName>
        <ecNumber evidence="2 15">2.7.7.7</ecNumber>
    </recommendedName>
</protein>
<dbReference type="SUPFAM" id="SSF88723">
    <property type="entry name" value="PIN domain-like"/>
    <property type="match status" value="1"/>
</dbReference>
<evidence type="ECO:0000256" key="1">
    <source>
        <dbReference type="ARBA" id="ARBA00007705"/>
    </source>
</evidence>
<proteinExistence type="inferred from homology"/>
<keyword evidence="4 16" id="KW-0808">Transferase</keyword>
<feature type="domain" description="DNA-directed DNA polymerase family A palm" evidence="20">
    <location>
        <begin position="642"/>
        <end position="840"/>
    </location>
</feature>
<dbReference type="SUPFAM" id="SSF56672">
    <property type="entry name" value="DNA/RNA polymerases"/>
    <property type="match status" value="1"/>
</dbReference>
<dbReference type="InterPro" id="IPR036397">
    <property type="entry name" value="RNaseH_sf"/>
</dbReference>
<dbReference type="InterPro" id="IPR008918">
    <property type="entry name" value="HhH2"/>
</dbReference>
<evidence type="ECO:0000256" key="16">
    <source>
        <dbReference type="RuleBase" id="RU004460"/>
    </source>
</evidence>
<feature type="coiled-coil region" evidence="17">
    <location>
        <begin position="505"/>
        <end position="532"/>
    </location>
</feature>
<dbReference type="PANTHER" id="PTHR10133">
    <property type="entry name" value="DNA POLYMERASE I"/>
    <property type="match status" value="1"/>
</dbReference>
<dbReference type="InterPro" id="IPR036279">
    <property type="entry name" value="5-3_exonuclease_C_sf"/>
</dbReference>
<comment type="catalytic activity">
    <reaction evidence="14 16">
        <text>DNA(n) + a 2'-deoxyribonucleoside 5'-triphosphate = DNA(n+1) + diphosphate</text>
        <dbReference type="Rhea" id="RHEA:22508"/>
        <dbReference type="Rhea" id="RHEA-COMP:17339"/>
        <dbReference type="Rhea" id="RHEA-COMP:17340"/>
        <dbReference type="ChEBI" id="CHEBI:33019"/>
        <dbReference type="ChEBI" id="CHEBI:61560"/>
        <dbReference type="ChEBI" id="CHEBI:173112"/>
        <dbReference type="EC" id="2.7.7.7"/>
    </reaction>
</comment>
<dbReference type="InterPro" id="IPR020046">
    <property type="entry name" value="5-3_exonucl_a-hlix_arch_N"/>
</dbReference>
<dbReference type="GO" id="GO:0003887">
    <property type="term" value="F:DNA-directed DNA polymerase activity"/>
    <property type="evidence" value="ECO:0007669"/>
    <property type="project" value="UniProtKB-UniRule"/>
</dbReference>
<dbReference type="CDD" id="cd09859">
    <property type="entry name" value="PIN_53EXO"/>
    <property type="match status" value="1"/>
</dbReference>
<dbReference type="InterPro" id="IPR002298">
    <property type="entry name" value="DNA_polymerase_A"/>
</dbReference>
<dbReference type="PROSITE" id="PS00447">
    <property type="entry name" value="DNA_POLYMERASE_A"/>
    <property type="match status" value="1"/>
</dbReference>
<dbReference type="GO" id="GO:0008408">
    <property type="term" value="F:3'-5' exonuclease activity"/>
    <property type="evidence" value="ECO:0007669"/>
    <property type="project" value="UniProtKB-UniRule"/>
</dbReference>
<dbReference type="SMART" id="SM00475">
    <property type="entry name" value="53EXOc"/>
    <property type="match status" value="1"/>
</dbReference>
<accession>A0A128EA56</accession>
<dbReference type="Pfam" id="PF02739">
    <property type="entry name" value="5_3_exonuc_N"/>
    <property type="match status" value="1"/>
</dbReference>
<dbReference type="SUPFAM" id="SSF47807">
    <property type="entry name" value="5' to 3' exonuclease, C-terminal subdomain"/>
    <property type="match status" value="1"/>
</dbReference>
<dbReference type="InterPro" id="IPR001098">
    <property type="entry name" value="DNA-dir_DNA_pol_A_palm_dom"/>
</dbReference>
<dbReference type="OrthoDB" id="9806424at2"/>
<keyword evidence="7" id="KW-0540">Nuclease</keyword>
<dbReference type="InterPro" id="IPR043502">
    <property type="entry name" value="DNA/RNA_pol_sf"/>
</dbReference>
<dbReference type="NCBIfam" id="NF004397">
    <property type="entry name" value="PRK05755.1"/>
    <property type="match status" value="1"/>
</dbReference>
<reference evidence="21 22" key="1">
    <citation type="submission" date="2016-02" db="EMBL/GenBank/DDBJ databases">
        <authorList>
            <consortium name="Pathogen Informatics"/>
        </authorList>
    </citation>
    <scope>NUCLEOTIDE SEQUENCE [LARGE SCALE GENOMIC DNA]</scope>
    <source>
        <strain evidence="21 22">RC20</strain>
    </source>
</reference>
<dbReference type="SUPFAM" id="SSF53098">
    <property type="entry name" value="Ribonuclease H-like"/>
    <property type="match status" value="1"/>
</dbReference>
<dbReference type="Gene3D" id="1.20.1060.10">
    <property type="entry name" value="Taq DNA Polymerase, Chain T, domain 4"/>
    <property type="match status" value="1"/>
</dbReference>
<evidence type="ECO:0000256" key="5">
    <source>
        <dbReference type="ARBA" id="ARBA00022695"/>
    </source>
</evidence>
<dbReference type="Gene3D" id="3.40.50.1010">
    <property type="entry name" value="5'-nuclease"/>
    <property type="match status" value="1"/>
</dbReference>
<dbReference type="SMART" id="SM00279">
    <property type="entry name" value="HhH2"/>
    <property type="match status" value="1"/>
</dbReference>
<dbReference type="GO" id="GO:0006261">
    <property type="term" value="P:DNA-templated DNA replication"/>
    <property type="evidence" value="ECO:0007669"/>
    <property type="project" value="UniProtKB-UniRule"/>
</dbReference>
<dbReference type="Gene3D" id="3.30.420.10">
    <property type="entry name" value="Ribonuclease H-like superfamily/Ribonuclease H"/>
    <property type="match status" value="1"/>
</dbReference>
<keyword evidence="13 16" id="KW-0234">DNA repair</keyword>